<comment type="caution">
    <text evidence="1">The sequence shown here is derived from an EMBL/GenBank/DDBJ whole genome shotgun (WGS) entry which is preliminary data.</text>
</comment>
<sequence length="175" mass="19018">MTHRPSLIASLVLGLLTGCQVLNDGLSQVNQTLQTVNDTLAGTTISSSTKSSVASALNNATPPQNVKALFNDAKPTLEKVLILIACEKDDQVKAYTDESSVGISYPLNPVRQMSYNKSNCVNVQRIDGIQLKSANTFIFRTVFVSPTSQETHIGRYLAIKQPNGAWLFNWSTIGM</sequence>
<protein>
    <submittedName>
        <fullName evidence="1">Uncharacterized protein</fullName>
    </submittedName>
</protein>
<dbReference type="RefSeq" id="WP_111353115.1">
    <property type="nucleotide sequence ID" value="NZ_QEQF01000001.1"/>
</dbReference>
<keyword evidence="2" id="KW-1185">Reference proteome</keyword>
<dbReference type="PROSITE" id="PS51257">
    <property type="entry name" value="PROKAR_LIPOPROTEIN"/>
    <property type="match status" value="1"/>
</dbReference>
<organism evidence="1 2">
    <name type="scientific">Haemophilus paraphrohaemolyticus</name>
    <dbReference type="NCBI Taxonomy" id="736"/>
    <lineage>
        <taxon>Bacteria</taxon>
        <taxon>Pseudomonadati</taxon>
        <taxon>Pseudomonadota</taxon>
        <taxon>Gammaproteobacteria</taxon>
        <taxon>Pasteurellales</taxon>
        <taxon>Pasteurellaceae</taxon>
        <taxon>Haemophilus</taxon>
    </lineage>
</organism>
<evidence type="ECO:0000313" key="2">
    <source>
        <dbReference type="Proteomes" id="UP000253945"/>
    </source>
</evidence>
<reference evidence="1 2" key="1">
    <citation type="submission" date="2018-05" db="EMBL/GenBank/DDBJ databases">
        <title>Draft Genome Sequences for a Diverse set of 7 Haemophilus Species.</title>
        <authorList>
            <person name="Nichols M."/>
            <person name="Topaz N."/>
            <person name="Wang X."/>
            <person name="Wang X."/>
            <person name="Boxrud D."/>
        </authorList>
    </citation>
    <scope>NUCLEOTIDE SEQUENCE [LARGE SCALE GENOMIC DNA]</scope>
    <source>
        <strain evidence="1 2">C2014016342</strain>
    </source>
</reference>
<name>A0A369ZUP0_9PAST</name>
<accession>A0A369ZUP0</accession>
<dbReference type="AlphaFoldDB" id="A0A369ZUP0"/>
<dbReference type="Proteomes" id="UP000253945">
    <property type="component" value="Unassembled WGS sequence"/>
</dbReference>
<dbReference type="EMBL" id="QEQF01000001">
    <property type="protein sequence ID" value="RDF11692.1"/>
    <property type="molecule type" value="Genomic_DNA"/>
</dbReference>
<gene>
    <name evidence="1" type="ORF">DPV92_00495</name>
</gene>
<evidence type="ECO:0000313" key="1">
    <source>
        <dbReference type="EMBL" id="RDF11692.1"/>
    </source>
</evidence>
<proteinExistence type="predicted"/>